<feature type="region of interest" description="Disordered" evidence="7">
    <location>
        <begin position="1"/>
        <end position="47"/>
    </location>
</feature>
<comment type="similarity">
    <text evidence="1">Belongs to the MBF1 family.</text>
</comment>
<evidence type="ECO:0000256" key="6">
    <source>
        <dbReference type="ARBA" id="ARBA00035107"/>
    </source>
</evidence>
<evidence type="ECO:0000259" key="8">
    <source>
        <dbReference type="PROSITE" id="PS50943"/>
    </source>
</evidence>
<organism evidence="9 10">
    <name type="scientific">Penicillium olsonii</name>
    <dbReference type="NCBI Taxonomy" id="99116"/>
    <lineage>
        <taxon>Eukaryota</taxon>
        <taxon>Fungi</taxon>
        <taxon>Dikarya</taxon>
        <taxon>Ascomycota</taxon>
        <taxon>Pezizomycotina</taxon>
        <taxon>Eurotiomycetes</taxon>
        <taxon>Eurotiomycetidae</taxon>
        <taxon>Eurotiales</taxon>
        <taxon>Aspergillaceae</taxon>
        <taxon>Penicillium</taxon>
    </lineage>
</organism>
<dbReference type="CDD" id="cd00093">
    <property type="entry name" value="HTH_XRE"/>
    <property type="match status" value="1"/>
</dbReference>
<evidence type="ECO:0000256" key="1">
    <source>
        <dbReference type="ARBA" id="ARBA00009802"/>
    </source>
</evidence>
<name>A0A9W4N7W6_PENOL</name>
<dbReference type="Pfam" id="PF01381">
    <property type="entry name" value="HTH_3"/>
    <property type="match status" value="1"/>
</dbReference>
<reference evidence="9" key="1">
    <citation type="submission" date="2021-07" db="EMBL/GenBank/DDBJ databases">
        <authorList>
            <person name="Branca A.L. A."/>
        </authorList>
    </citation>
    <scope>NUCLEOTIDE SEQUENCE</scope>
</reference>
<evidence type="ECO:0000313" key="10">
    <source>
        <dbReference type="Proteomes" id="UP001153618"/>
    </source>
</evidence>
<comment type="function">
    <text evidence="6">Transcriptional coactivator that stimulates GCN4-dependent transcriptional activity by bridging the DNA-binding region of GCN4 and TBP (SPT15), thereby recruiting TBP to GCN4-bound promoters. Involved in induction of the ribosome quality control (RQC) pathway; a pathway that degrades nascent peptide chains during problematic translation. Required to prevent stalled ribosomes from frameshifting.</text>
</comment>
<dbReference type="EMBL" id="CAJVOS010000104">
    <property type="protein sequence ID" value="CAG8293056.1"/>
    <property type="molecule type" value="Genomic_DNA"/>
</dbReference>
<feature type="compositionally biased region" description="Polar residues" evidence="7">
    <location>
        <begin position="1"/>
        <end position="10"/>
    </location>
</feature>
<gene>
    <name evidence="9" type="ORF">POLS_LOCUS9735</name>
</gene>
<keyword evidence="3" id="KW-0805">Transcription regulation</keyword>
<evidence type="ECO:0000313" key="9">
    <source>
        <dbReference type="EMBL" id="CAG8293056.1"/>
    </source>
</evidence>
<comment type="caution">
    <text evidence="9">The sequence shown here is derived from an EMBL/GenBank/DDBJ whole genome shotgun (WGS) entry which is preliminary data.</text>
</comment>
<dbReference type="Pfam" id="PF08523">
    <property type="entry name" value="MBF1"/>
    <property type="match status" value="1"/>
</dbReference>
<accession>A0A9W4N7W6</accession>
<feature type="domain" description="HTH cro/C1-type" evidence="8">
    <location>
        <begin position="87"/>
        <end position="120"/>
    </location>
</feature>
<dbReference type="Gene3D" id="1.10.260.40">
    <property type="entry name" value="lambda repressor-like DNA-binding domains"/>
    <property type="match status" value="1"/>
</dbReference>
<dbReference type="InterPro" id="IPR001387">
    <property type="entry name" value="Cro/C1-type_HTH"/>
</dbReference>
<evidence type="ECO:0000256" key="5">
    <source>
        <dbReference type="ARBA" id="ARBA00023163"/>
    </source>
</evidence>
<sequence>MSDWETTTVIGNRRTGAGAPQHSQTLRGNSAINAAKRTGGVTSEKKYTTGNLAAKAGQPEGQLMTKVDRSDDIVKPKYVEKHITANVISLRTSKGLSQKQLASSANVPIKVLQEIESGKAMAKDANPALNQLQKVLGFGLRKKPAPAK</sequence>
<protein>
    <recommendedName>
        <fullName evidence="2">Multiprotein-bridging factor 1</fullName>
    </recommendedName>
</protein>
<evidence type="ECO:0000256" key="4">
    <source>
        <dbReference type="ARBA" id="ARBA00023125"/>
    </source>
</evidence>
<dbReference type="GO" id="GO:0003677">
    <property type="term" value="F:DNA binding"/>
    <property type="evidence" value="ECO:0007669"/>
    <property type="project" value="UniProtKB-KW"/>
</dbReference>
<dbReference type="OrthoDB" id="10253401at2759"/>
<dbReference type="InterPro" id="IPR013729">
    <property type="entry name" value="MBF1_N"/>
</dbReference>
<dbReference type="InterPro" id="IPR010982">
    <property type="entry name" value="Lambda_DNA-bd_dom_sf"/>
</dbReference>
<dbReference type="PROSITE" id="PS50943">
    <property type="entry name" value="HTH_CROC1"/>
    <property type="match status" value="1"/>
</dbReference>
<dbReference type="PANTHER" id="PTHR10245:SF15">
    <property type="entry name" value="ENDOTHELIAL DIFFERENTIATION-RELATED FACTOR 1"/>
    <property type="match status" value="1"/>
</dbReference>
<keyword evidence="5" id="KW-0804">Transcription</keyword>
<dbReference type="GO" id="GO:0005634">
    <property type="term" value="C:nucleus"/>
    <property type="evidence" value="ECO:0007669"/>
    <property type="project" value="TreeGrafter"/>
</dbReference>
<feature type="compositionally biased region" description="Polar residues" evidence="7">
    <location>
        <begin position="21"/>
        <end position="32"/>
    </location>
</feature>
<evidence type="ECO:0000256" key="3">
    <source>
        <dbReference type="ARBA" id="ARBA00023015"/>
    </source>
</evidence>
<evidence type="ECO:0000256" key="7">
    <source>
        <dbReference type="SAM" id="MobiDB-lite"/>
    </source>
</evidence>
<evidence type="ECO:0000256" key="2">
    <source>
        <dbReference type="ARBA" id="ARBA00014317"/>
    </source>
</evidence>
<dbReference type="PANTHER" id="PTHR10245">
    <property type="entry name" value="ENDOTHELIAL DIFFERENTIATION-RELATED FACTOR 1 MULTIPROTEIN BRIDGING FACTOR 1"/>
    <property type="match status" value="1"/>
</dbReference>
<proteinExistence type="inferred from homology"/>
<keyword evidence="4" id="KW-0238">DNA-binding</keyword>
<dbReference type="AlphaFoldDB" id="A0A9W4N7W6"/>
<keyword evidence="10" id="KW-1185">Reference proteome</keyword>
<dbReference type="Proteomes" id="UP001153618">
    <property type="component" value="Unassembled WGS sequence"/>
</dbReference>
<dbReference type="SUPFAM" id="SSF47413">
    <property type="entry name" value="lambda repressor-like DNA-binding domains"/>
    <property type="match status" value="1"/>
</dbReference>